<organism evidence="2 3">
    <name type="scientific">Lentibacillus kimchii</name>
    <dbReference type="NCBI Taxonomy" id="1542911"/>
    <lineage>
        <taxon>Bacteria</taxon>
        <taxon>Bacillati</taxon>
        <taxon>Bacillota</taxon>
        <taxon>Bacilli</taxon>
        <taxon>Bacillales</taxon>
        <taxon>Bacillaceae</taxon>
        <taxon>Lentibacillus</taxon>
    </lineage>
</organism>
<keyword evidence="1" id="KW-1133">Transmembrane helix</keyword>
<dbReference type="Proteomes" id="UP001596620">
    <property type="component" value="Unassembled WGS sequence"/>
</dbReference>
<protein>
    <submittedName>
        <fullName evidence="2">DUF948 domain-containing protein</fullName>
    </submittedName>
</protein>
<dbReference type="PANTHER" id="PTHR40070:SF1">
    <property type="entry name" value="UPF0478 PROTEIN YTXG"/>
    <property type="match status" value="1"/>
</dbReference>
<feature type="transmembrane region" description="Helical" evidence="1">
    <location>
        <begin position="6"/>
        <end position="26"/>
    </location>
</feature>
<dbReference type="EMBL" id="JBHTGR010000008">
    <property type="protein sequence ID" value="MFC7746689.1"/>
    <property type="molecule type" value="Genomic_DNA"/>
</dbReference>
<dbReference type="InterPro" id="IPR009293">
    <property type="entry name" value="UPF0478"/>
</dbReference>
<sequence length="134" mass="15260">MDFVYIGVFICALAFALVVIYASLVLKRAANTMESISHTLNEVEQKMHYITPELQKTLEETGQTVDDLNEKLAATDSLFTALDDAGVSVYEGDRFVQRQTDKTASWASPKNRNRLTKTIKWADVMYKLYKRTRS</sequence>
<reference evidence="3" key="1">
    <citation type="journal article" date="2019" name="Int. J. Syst. Evol. Microbiol.">
        <title>The Global Catalogue of Microorganisms (GCM) 10K type strain sequencing project: providing services to taxonomists for standard genome sequencing and annotation.</title>
        <authorList>
            <consortium name="The Broad Institute Genomics Platform"/>
            <consortium name="The Broad Institute Genome Sequencing Center for Infectious Disease"/>
            <person name="Wu L."/>
            <person name="Ma J."/>
        </authorList>
    </citation>
    <scope>NUCLEOTIDE SEQUENCE [LARGE SCALE GENOMIC DNA]</scope>
    <source>
        <strain evidence="3">JCM 30234</strain>
    </source>
</reference>
<gene>
    <name evidence="2" type="ORF">ACFQU8_05465</name>
</gene>
<dbReference type="PANTHER" id="PTHR40070">
    <property type="entry name" value="UPF0478 PROTEIN YTXG"/>
    <property type="match status" value="1"/>
</dbReference>
<accession>A0ABW2US25</accession>
<evidence type="ECO:0000313" key="2">
    <source>
        <dbReference type="EMBL" id="MFC7746689.1"/>
    </source>
</evidence>
<keyword evidence="1" id="KW-0812">Transmembrane</keyword>
<dbReference type="RefSeq" id="WP_382358198.1">
    <property type="nucleotide sequence ID" value="NZ_JBHTGR010000008.1"/>
</dbReference>
<comment type="caution">
    <text evidence="2">The sequence shown here is derived from an EMBL/GenBank/DDBJ whole genome shotgun (WGS) entry which is preliminary data.</text>
</comment>
<name>A0ABW2US25_9BACI</name>
<evidence type="ECO:0000313" key="3">
    <source>
        <dbReference type="Proteomes" id="UP001596620"/>
    </source>
</evidence>
<proteinExistence type="predicted"/>
<keyword evidence="3" id="KW-1185">Reference proteome</keyword>
<keyword evidence="1" id="KW-0472">Membrane</keyword>
<evidence type="ECO:0000256" key="1">
    <source>
        <dbReference type="SAM" id="Phobius"/>
    </source>
</evidence>
<dbReference type="Pfam" id="PF06103">
    <property type="entry name" value="DUF948"/>
    <property type="match status" value="1"/>
</dbReference>